<accession>A0A1Y3ATW5</accession>
<protein>
    <submittedName>
        <fullName evidence="1">Uncharacterized protein</fullName>
    </submittedName>
</protein>
<evidence type="ECO:0000313" key="2">
    <source>
        <dbReference type="Proteomes" id="UP000194236"/>
    </source>
</evidence>
<dbReference type="EMBL" id="MUJZ01063514">
    <property type="protein sequence ID" value="OTF70896.1"/>
    <property type="molecule type" value="Genomic_DNA"/>
</dbReference>
<keyword evidence="2" id="KW-1185">Reference proteome</keyword>
<evidence type="ECO:0000313" key="1">
    <source>
        <dbReference type="EMBL" id="OTF70896.1"/>
    </source>
</evidence>
<proteinExistence type="predicted"/>
<name>A0A1Y3ATW5_EURMA</name>
<dbReference type="AlphaFoldDB" id="A0A1Y3ATW5"/>
<comment type="caution">
    <text evidence="1">The sequence shown here is derived from an EMBL/GenBank/DDBJ whole genome shotgun (WGS) entry which is preliminary data.</text>
</comment>
<feature type="non-terminal residue" evidence="1">
    <location>
        <position position="75"/>
    </location>
</feature>
<reference evidence="1 2" key="1">
    <citation type="submission" date="2017-03" db="EMBL/GenBank/DDBJ databases">
        <title>Genome Survey of Euroglyphus maynei.</title>
        <authorList>
            <person name="Arlian L.G."/>
            <person name="Morgan M.S."/>
            <person name="Rider S.D."/>
        </authorList>
    </citation>
    <scope>NUCLEOTIDE SEQUENCE [LARGE SCALE GENOMIC DNA]</scope>
    <source>
        <strain evidence="1">Arlian Lab</strain>
        <tissue evidence="1">Whole body</tissue>
    </source>
</reference>
<organism evidence="1 2">
    <name type="scientific">Euroglyphus maynei</name>
    <name type="common">Mayne's house dust mite</name>
    <dbReference type="NCBI Taxonomy" id="6958"/>
    <lineage>
        <taxon>Eukaryota</taxon>
        <taxon>Metazoa</taxon>
        <taxon>Ecdysozoa</taxon>
        <taxon>Arthropoda</taxon>
        <taxon>Chelicerata</taxon>
        <taxon>Arachnida</taxon>
        <taxon>Acari</taxon>
        <taxon>Acariformes</taxon>
        <taxon>Sarcoptiformes</taxon>
        <taxon>Astigmata</taxon>
        <taxon>Psoroptidia</taxon>
        <taxon>Analgoidea</taxon>
        <taxon>Pyroglyphidae</taxon>
        <taxon>Pyroglyphinae</taxon>
        <taxon>Euroglyphus</taxon>
    </lineage>
</organism>
<gene>
    <name evidence="1" type="ORF">BLA29_007433</name>
</gene>
<sequence length="75" mass="7809">MPYFLRGLAVDVVFDAADVVAIVPDIIGMVDVDGPMATTCPTNCVIGVVGNPAAVKIFPLPPLIARIFFVPVVAV</sequence>
<dbReference type="Proteomes" id="UP000194236">
    <property type="component" value="Unassembled WGS sequence"/>
</dbReference>